<dbReference type="Proteomes" id="UP000789366">
    <property type="component" value="Unassembled WGS sequence"/>
</dbReference>
<dbReference type="EMBL" id="CAJVPW010040138">
    <property type="protein sequence ID" value="CAG8745707.1"/>
    <property type="molecule type" value="Genomic_DNA"/>
</dbReference>
<name>A0ACA9QBJ2_9GLOM</name>
<accession>A0ACA9QBJ2</accession>
<organism evidence="1 2">
    <name type="scientific">Cetraspora pellucida</name>
    <dbReference type="NCBI Taxonomy" id="1433469"/>
    <lineage>
        <taxon>Eukaryota</taxon>
        <taxon>Fungi</taxon>
        <taxon>Fungi incertae sedis</taxon>
        <taxon>Mucoromycota</taxon>
        <taxon>Glomeromycotina</taxon>
        <taxon>Glomeromycetes</taxon>
        <taxon>Diversisporales</taxon>
        <taxon>Gigasporaceae</taxon>
        <taxon>Cetraspora</taxon>
    </lineage>
</organism>
<feature type="non-terminal residue" evidence="1">
    <location>
        <position position="1"/>
    </location>
</feature>
<keyword evidence="2" id="KW-1185">Reference proteome</keyword>
<proteinExistence type="predicted"/>
<comment type="caution">
    <text evidence="1">The sequence shown here is derived from an EMBL/GenBank/DDBJ whole genome shotgun (WGS) entry which is preliminary data.</text>
</comment>
<evidence type="ECO:0000313" key="2">
    <source>
        <dbReference type="Proteomes" id="UP000789366"/>
    </source>
</evidence>
<protein>
    <submittedName>
        <fullName evidence="1">11466_t:CDS:1</fullName>
    </submittedName>
</protein>
<evidence type="ECO:0000313" key="1">
    <source>
        <dbReference type="EMBL" id="CAG8745707.1"/>
    </source>
</evidence>
<reference evidence="1" key="1">
    <citation type="submission" date="2021-06" db="EMBL/GenBank/DDBJ databases">
        <authorList>
            <person name="Kallberg Y."/>
            <person name="Tangrot J."/>
            <person name="Rosling A."/>
        </authorList>
    </citation>
    <scope>NUCLEOTIDE SEQUENCE</scope>
    <source>
        <strain evidence="1">28 12/20/2015</strain>
    </source>
</reference>
<sequence>HKEMDDRTSLKDMGKIIENWKKEMEDLKGKEQQLNKEYEIIRLCREEIAKLL</sequence>
<gene>
    <name evidence="1" type="ORF">SPELUC_LOCUS14121</name>
</gene>